<dbReference type="OrthoDB" id="5563084at2759"/>
<dbReference type="AlphaFoldDB" id="A0A1R1YBU8"/>
<dbReference type="EMBL" id="LSSN01000371">
    <property type="protein sequence ID" value="OMJ24305.1"/>
    <property type="molecule type" value="Genomic_DNA"/>
</dbReference>
<dbReference type="Pfam" id="PF00078">
    <property type="entry name" value="RVT_1"/>
    <property type="match status" value="1"/>
</dbReference>
<feature type="domain" description="Reverse transcriptase" evidence="1">
    <location>
        <begin position="17"/>
        <end position="72"/>
    </location>
</feature>
<evidence type="ECO:0000259" key="1">
    <source>
        <dbReference type="Pfam" id="PF00078"/>
    </source>
</evidence>
<proteinExistence type="predicted"/>
<organism evidence="2 3">
    <name type="scientific">Smittium culicis</name>
    <dbReference type="NCBI Taxonomy" id="133412"/>
    <lineage>
        <taxon>Eukaryota</taxon>
        <taxon>Fungi</taxon>
        <taxon>Fungi incertae sedis</taxon>
        <taxon>Zoopagomycota</taxon>
        <taxon>Kickxellomycotina</taxon>
        <taxon>Harpellomycetes</taxon>
        <taxon>Harpellales</taxon>
        <taxon>Legeriomycetaceae</taxon>
        <taxon>Smittium</taxon>
    </lineage>
</organism>
<evidence type="ECO:0000313" key="2">
    <source>
        <dbReference type="EMBL" id="OMJ24305.1"/>
    </source>
</evidence>
<accession>A0A1R1YBU8</accession>
<dbReference type="InterPro" id="IPR000477">
    <property type="entry name" value="RT_dom"/>
</dbReference>
<protein>
    <recommendedName>
        <fullName evidence="1">Reverse transcriptase domain-containing protein</fullName>
    </recommendedName>
</protein>
<sequence>MITGVDVPGLPNRIPDLLFADDAVVLADSAENLQISLYKISTWSELWEMKLNASKSAKQLIKKTDQYTYLAYVMNSK</sequence>
<name>A0A1R1YBU8_9FUNG</name>
<gene>
    <name evidence="2" type="ORF">AYI70_g1671</name>
</gene>
<evidence type="ECO:0000313" key="3">
    <source>
        <dbReference type="Proteomes" id="UP000187283"/>
    </source>
</evidence>
<dbReference type="Proteomes" id="UP000187283">
    <property type="component" value="Unassembled WGS sequence"/>
</dbReference>
<comment type="caution">
    <text evidence="2">The sequence shown here is derived from an EMBL/GenBank/DDBJ whole genome shotgun (WGS) entry which is preliminary data.</text>
</comment>
<reference evidence="2 3" key="1">
    <citation type="submission" date="2017-01" db="EMBL/GenBank/DDBJ databases">
        <authorList>
            <person name="Mah S.A."/>
            <person name="Swanson W.J."/>
            <person name="Moy G.W."/>
            <person name="Vacquier V.D."/>
        </authorList>
    </citation>
    <scope>NUCLEOTIDE SEQUENCE [LARGE SCALE GENOMIC DNA]</scope>
    <source>
        <strain evidence="2 3">GSMNP</strain>
    </source>
</reference>
<keyword evidence="3" id="KW-1185">Reference proteome</keyword>